<dbReference type="InterPro" id="IPR036322">
    <property type="entry name" value="WD40_repeat_dom_sf"/>
</dbReference>
<feature type="compositionally biased region" description="Basic and acidic residues" evidence="4">
    <location>
        <begin position="444"/>
        <end position="459"/>
    </location>
</feature>
<dbReference type="GeneID" id="106079825"/>
<dbReference type="Proteomes" id="UP001165740">
    <property type="component" value="Chromosome 3"/>
</dbReference>
<feature type="region of interest" description="Disordered" evidence="4">
    <location>
        <begin position="665"/>
        <end position="694"/>
    </location>
</feature>
<feature type="repeat" description="WD" evidence="3">
    <location>
        <begin position="323"/>
        <end position="355"/>
    </location>
</feature>
<keyword evidence="5" id="KW-1185">Reference proteome</keyword>
<dbReference type="InterPro" id="IPR015943">
    <property type="entry name" value="WD40/YVTN_repeat-like_dom_sf"/>
</dbReference>
<reference evidence="6" key="1">
    <citation type="submission" date="2025-08" db="UniProtKB">
        <authorList>
            <consortium name="RefSeq"/>
        </authorList>
    </citation>
    <scope>IDENTIFICATION</scope>
</reference>
<feature type="compositionally biased region" description="Basic and acidic residues" evidence="4">
    <location>
        <begin position="495"/>
        <end position="511"/>
    </location>
</feature>
<evidence type="ECO:0000256" key="4">
    <source>
        <dbReference type="SAM" id="MobiDB-lite"/>
    </source>
</evidence>
<evidence type="ECO:0000256" key="3">
    <source>
        <dbReference type="PROSITE-ProRule" id="PRU00221"/>
    </source>
</evidence>
<keyword evidence="1 3" id="KW-0853">WD repeat</keyword>
<feature type="compositionally biased region" description="Polar residues" evidence="4">
    <location>
        <begin position="670"/>
        <end position="686"/>
    </location>
</feature>
<organism evidence="5 6">
    <name type="scientific">Biomphalaria glabrata</name>
    <name type="common">Bloodfluke planorb</name>
    <name type="synonym">Freshwater snail</name>
    <dbReference type="NCBI Taxonomy" id="6526"/>
    <lineage>
        <taxon>Eukaryota</taxon>
        <taxon>Metazoa</taxon>
        <taxon>Spiralia</taxon>
        <taxon>Lophotrochozoa</taxon>
        <taxon>Mollusca</taxon>
        <taxon>Gastropoda</taxon>
        <taxon>Heterobranchia</taxon>
        <taxon>Euthyneura</taxon>
        <taxon>Panpulmonata</taxon>
        <taxon>Hygrophila</taxon>
        <taxon>Lymnaeoidea</taxon>
        <taxon>Planorbidae</taxon>
        <taxon>Biomphalaria</taxon>
    </lineage>
</organism>
<keyword evidence="2" id="KW-0677">Repeat</keyword>
<feature type="region of interest" description="Disordered" evidence="4">
    <location>
        <begin position="768"/>
        <end position="795"/>
    </location>
</feature>
<feature type="repeat" description="WD" evidence="3">
    <location>
        <begin position="50"/>
        <end position="83"/>
    </location>
</feature>
<sequence>MELPGRKFISTPLGLSRREREGSSLSTSFIKQMVYGHRISKSQSLFKRDLLGHYGCVNAIEFSSDGDFIASGGDDRRFLLWNVGQAIYDVKPPVVFETQHISNINTCCFNAENRKIATGGNDGQVLIHDISVKQSTSIYGLSDAIYALSPDPVSSTIIATASDDGKVRILDTRVPTDSAPFVLADLRAAMHSVTYNPMDPRLLATANSKHGLGLWDIRMPFMSLTYRSGVYNCMSVRFNNQGDRLLALRRRSSPVLFDIAKMQPMFEFDYKTYYNACTLKSCSFAGLQDEYVMSGSDDCCVYLWKIPNDTEDNFTHTEPHMILRGHRSIVNQVRYCPQNQFIISSGVEKLIKVWSPYALPNCTGHLVHNRRYGDDDEVERNAYSHEEYIHMVLQAGSFLSHDYTRGTTEEEPCMIAFFDSLIQREVEHSIELEDSSSSSSSSSGDDHDASREKSGAKVDGKKKKLFQYDSDSSLESPSSSNTRLRDVEAATGTHSPDRQAEASPARQRESESPSSSFYNDLLSSSDSDTEVEEILSAMYSRYMNSRERLMSGESKPSGKKISAIIARGKQKSMSSKKGVFQRRLLRIREDLQHSGDQYLRDSANSIGILVDVIDNFVDNLVTGESGNNRSLSDIRDGLTDSTSNFADAVAVPEDVAHQAIVRETDRTLAETPTSRQETQSTSTAISSPPDHLGSQDTSMFFMPEFQAFPPESFPAVVSVTFDQSSLDADSTVSKVVGPSLSTVQSKCGNHTRPDSVSSKIKILKFNGGNRDVSLKDGNTPQNRTHTSVTQEDDLTSKPNNAIDSSVCSQKISSMSRLGHLRSAVTTSSIFTPITVSQRDPTDLETHKVTTPDATPGSSVEVHFKKSKLNRKNIRYRHRTDSGSSSEDEER</sequence>
<dbReference type="InterPro" id="IPR001680">
    <property type="entry name" value="WD40_rpt"/>
</dbReference>
<dbReference type="RefSeq" id="XP_013096504.2">
    <property type="nucleotide sequence ID" value="XM_013241050.2"/>
</dbReference>
<gene>
    <name evidence="6" type="primary">LOC106079825</name>
</gene>
<dbReference type="SUPFAM" id="SSF50978">
    <property type="entry name" value="WD40 repeat-like"/>
    <property type="match status" value="1"/>
</dbReference>
<protein>
    <submittedName>
        <fullName evidence="6">DDB1- and CUL4-associated factor 5-like</fullName>
    </submittedName>
</protein>
<accession>A0A9U8EP46</accession>
<feature type="compositionally biased region" description="Low complexity" evidence="4">
    <location>
        <begin position="512"/>
        <end position="525"/>
    </location>
</feature>
<dbReference type="PANTHER" id="PTHR15574">
    <property type="entry name" value="WD REPEAT DOMAIN-CONTAINING FAMILY"/>
    <property type="match status" value="1"/>
</dbReference>
<dbReference type="PANTHER" id="PTHR15574:SF43">
    <property type="entry name" value="DDB1- AND CUL4-ASSOCIATED FACTOR 5"/>
    <property type="match status" value="1"/>
</dbReference>
<dbReference type="GO" id="GO:0080008">
    <property type="term" value="C:Cul4-RING E3 ubiquitin ligase complex"/>
    <property type="evidence" value="ECO:0007669"/>
    <property type="project" value="TreeGrafter"/>
</dbReference>
<dbReference type="SMART" id="SM00320">
    <property type="entry name" value="WD40"/>
    <property type="match status" value="6"/>
</dbReference>
<evidence type="ECO:0000313" key="5">
    <source>
        <dbReference type="Proteomes" id="UP001165740"/>
    </source>
</evidence>
<dbReference type="AlphaFoldDB" id="A0A9U8EP46"/>
<proteinExistence type="predicted"/>
<name>A0A9U8EP46_BIOGL</name>
<dbReference type="OrthoDB" id="5573735at2759"/>
<feature type="compositionally biased region" description="Low complexity" evidence="4">
    <location>
        <begin position="470"/>
        <end position="480"/>
    </location>
</feature>
<feature type="region of interest" description="Disordered" evidence="4">
    <location>
        <begin position="429"/>
        <end position="525"/>
    </location>
</feature>
<dbReference type="Pfam" id="PF00400">
    <property type="entry name" value="WD40"/>
    <property type="match status" value="4"/>
</dbReference>
<evidence type="ECO:0000256" key="1">
    <source>
        <dbReference type="ARBA" id="ARBA00022574"/>
    </source>
</evidence>
<evidence type="ECO:0000313" key="6">
    <source>
        <dbReference type="RefSeq" id="XP_013096504.2"/>
    </source>
</evidence>
<feature type="region of interest" description="Disordered" evidence="4">
    <location>
        <begin position="841"/>
        <end position="890"/>
    </location>
</feature>
<feature type="compositionally biased region" description="Polar residues" evidence="4">
    <location>
        <begin position="776"/>
        <end position="789"/>
    </location>
</feature>
<dbReference type="GO" id="GO:0005737">
    <property type="term" value="C:cytoplasm"/>
    <property type="evidence" value="ECO:0007669"/>
    <property type="project" value="TreeGrafter"/>
</dbReference>
<dbReference type="PROSITE" id="PS50082">
    <property type="entry name" value="WD_REPEATS_2"/>
    <property type="match status" value="2"/>
</dbReference>
<dbReference type="GO" id="GO:0045717">
    <property type="term" value="P:negative regulation of fatty acid biosynthetic process"/>
    <property type="evidence" value="ECO:0007669"/>
    <property type="project" value="TreeGrafter"/>
</dbReference>
<dbReference type="Gene3D" id="2.130.10.10">
    <property type="entry name" value="YVTN repeat-like/Quinoprotein amine dehydrogenase"/>
    <property type="match status" value="3"/>
</dbReference>
<feature type="compositionally biased region" description="Basic residues" evidence="4">
    <location>
        <begin position="864"/>
        <end position="877"/>
    </location>
</feature>
<dbReference type="KEGG" id="bgt:106079825"/>
<dbReference type="PROSITE" id="PS50294">
    <property type="entry name" value="WD_REPEATS_REGION"/>
    <property type="match status" value="2"/>
</dbReference>
<dbReference type="InterPro" id="IPR045151">
    <property type="entry name" value="DCAF8"/>
</dbReference>
<evidence type="ECO:0000256" key="2">
    <source>
        <dbReference type="ARBA" id="ARBA00022737"/>
    </source>
</evidence>